<dbReference type="EMBL" id="JBDFQZ010000012">
    <property type="protein sequence ID" value="KAK9674518.1"/>
    <property type="molecule type" value="Genomic_DNA"/>
</dbReference>
<evidence type="ECO:0000256" key="1">
    <source>
        <dbReference type="ARBA" id="ARBA00004167"/>
    </source>
</evidence>
<dbReference type="GO" id="GO:0016020">
    <property type="term" value="C:membrane"/>
    <property type="evidence" value="ECO:0007669"/>
    <property type="project" value="UniProtKB-SubCell"/>
</dbReference>
<comment type="similarity">
    <text evidence="2">Belongs to the PC-esterase family. TBL subfamily.</text>
</comment>
<evidence type="ECO:0000313" key="10">
    <source>
        <dbReference type="Proteomes" id="UP001443914"/>
    </source>
</evidence>
<feature type="domain" description="Trichome birefringence-like C-terminal" evidence="7">
    <location>
        <begin position="61"/>
        <end position="314"/>
    </location>
</feature>
<feature type="domain" description="Trichome birefringence-like N-terminal" evidence="8">
    <location>
        <begin position="8"/>
        <end position="60"/>
    </location>
</feature>
<dbReference type="PANTHER" id="PTHR32285">
    <property type="entry name" value="PROTEIN TRICHOME BIREFRINGENCE-LIKE 9-RELATED"/>
    <property type="match status" value="1"/>
</dbReference>
<protein>
    <recommendedName>
        <fullName evidence="11">Trichome birefringence-like N-terminal domain-containing protein</fullName>
    </recommendedName>
</protein>
<sequence length="319" mass="36905">MAKNSTTECNLFEGSWVYDESYPLYDYNACNFIQKTFNCLKNGRPDLNYLKYRWQPSGCNLTRFNGEDFVKNLKGMKIMFVGDSLSLDQWQSITCMVHTNVPNSNFTYTFKGSISTFSIEEYNITIKYYRTPYLVDVRKQKEGRILKLDSIEDGNAWLDMDVLVFNTWHWWVHSPAQSGWDYIEKGGKLYKDMNRMEAYKYGLTTWSKWTVLYENLCLINYSSGEWNGTSKNCNGVTSPILGPNYPSGLPEAVPVLKEVLSNISTKVELLDITKLSQLRIDGHPSTYGFNSREVDCAHWCLPCVPDTWNEILYALLFTD</sequence>
<evidence type="ECO:0000313" key="9">
    <source>
        <dbReference type="EMBL" id="KAK9674518.1"/>
    </source>
</evidence>
<gene>
    <name evidence="9" type="ORF">RND81_12G238200</name>
</gene>
<dbReference type="InterPro" id="IPR025846">
    <property type="entry name" value="TBL_N"/>
</dbReference>
<comment type="caution">
    <text evidence="9">The sequence shown here is derived from an EMBL/GenBank/DDBJ whole genome shotgun (WGS) entry which is preliminary data.</text>
</comment>
<dbReference type="AlphaFoldDB" id="A0AAW1HEP4"/>
<keyword evidence="3" id="KW-0812">Transmembrane</keyword>
<evidence type="ECO:0000259" key="7">
    <source>
        <dbReference type="Pfam" id="PF13839"/>
    </source>
</evidence>
<evidence type="ECO:0000256" key="4">
    <source>
        <dbReference type="ARBA" id="ARBA00022968"/>
    </source>
</evidence>
<comment type="subcellular location">
    <subcellularLocation>
        <location evidence="1">Membrane</location>
        <topology evidence="1">Single-pass membrane protein</topology>
    </subcellularLocation>
</comment>
<evidence type="ECO:0000256" key="2">
    <source>
        <dbReference type="ARBA" id="ARBA00007727"/>
    </source>
</evidence>
<reference evidence="9" key="1">
    <citation type="submission" date="2024-03" db="EMBL/GenBank/DDBJ databases">
        <title>WGS assembly of Saponaria officinalis var. Norfolk2.</title>
        <authorList>
            <person name="Jenkins J."/>
            <person name="Shu S."/>
            <person name="Grimwood J."/>
            <person name="Barry K."/>
            <person name="Goodstein D."/>
            <person name="Schmutz J."/>
            <person name="Leebens-Mack J."/>
            <person name="Osbourn A."/>
        </authorList>
    </citation>
    <scope>NUCLEOTIDE SEQUENCE [LARGE SCALE GENOMIC DNA]</scope>
    <source>
        <strain evidence="9">JIC</strain>
    </source>
</reference>
<organism evidence="9 10">
    <name type="scientific">Saponaria officinalis</name>
    <name type="common">Common soapwort</name>
    <name type="synonym">Lychnis saponaria</name>
    <dbReference type="NCBI Taxonomy" id="3572"/>
    <lineage>
        <taxon>Eukaryota</taxon>
        <taxon>Viridiplantae</taxon>
        <taxon>Streptophyta</taxon>
        <taxon>Embryophyta</taxon>
        <taxon>Tracheophyta</taxon>
        <taxon>Spermatophyta</taxon>
        <taxon>Magnoliopsida</taxon>
        <taxon>eudicotyledons</taxon>
        <taxon>Gunneridae</taxon>
        <taxon>Pentapetalae</taxon>
        <taxon>Caryophyllales</taxon>
        <taxon>Caryophyllaceae</taxon>
        <taxon>Caryophylleae</taxon>
        <taxon>Saponaria</taxon>
    </lineage>
</organism>
<evidence type="ECO:0000256" key="3">
    <source>
        <dbReference type="ARBA" id="ARBA00022692"/>
    </source>
</evidence>
<proteinExistence type="inferred from homology"/>
<keyword evidence="4" id="KW-0735">Signal-anchor</keyword>
<evidence type="ECO:0000259" key="8">
    <source>
        <dbReference type="Pfam" id="PF14416"/>
    </source>
</evidence>
<keyword evidence="10" id="KW-1185">Reference proteome</keyword>
<dbReference type="Pfam" id="PF14416">
    <property type="entry name" value="PMR5N"/>
    <property type="match status" value="1"/>
</dbReference>
<keyword evidence="5" id="KW-1133">Transmembrane helix</keyword>
<keyword evidence="6" id="KW-0472">Membrane</keyword>
<evidence type="ECO:0000256" key="6">
    <source>
        <dbReference type="ARBA" id="ARBA00023136"/>
    </source>
</evidence>
<dbReference type="GO" id="GO:0005794">
    <property type="term" value="C:Golgi apparatus"/>
    <property type="evidence" value="ECO:0007669"/>
    <property type="project" value="TreeGrafter"/>
</dbReference>
<dbReference type="InterPro" id="IPR029962">
    <property type="entry name" value="TBL"/>
</dbReference>
<dbReference type="InterPro" id="IPR026057">
    <property type="entry name" value="TBL_C"/>
</dbReference>
<name>A0AAW1HEP4_SAPOF</name>
<evidence type="ECO:0000256" key="5">
    <source>
        <dbReference type="ARBA" id="ARBA00022989"/>
    </source>
</evidence>
<dbReference type="PANTHER" id="PTHR32285:SF206">
    <property type="entry name" value="PROTEIN TRICHOME BIREFRINGENCE-LIKE 37"/>
    <property type="match status" value="1"/>
</dbReference>
<evidence type="ECO:0008006" key="11">
    <source>
        <dbReference type="Google" id="ProtNLM"/>
    </source>
</evidence>
<dbReference type="GO" id="GO:0016413">
    <property type="term" value="F:O-acetyltransferase activity"/>
    <property type="evidence" value="ECO:0007669"/>
    <property type="project" value="InterPro"/>
</dbReference>
<dbReference type="Proteomes" id="UP001443914">
    <property type="component" value="Unassembled WGS sequence"/>
</dbReference>
<accession>A0AAW1HEP4</accession>
<dbReference type="Pfam" id="PF13839">
    <property type="entry name" value="PC-Esterase"/>
    <property type="match status" value="1"/>
</dbReference>